<gene>
    <name evidence="2" type="ORF">L6773_12770</name>
</gene>
<dbReference type="RefSeq" id="WP_237854805.1">
    <property type="nucleotide sequence ID" value="NZ_JAKLWS010000016.1"/>
</dbReference>
<dbReference type="Proteomes" id="UP001165366">
    <property type="component" value="Unassembled WGS sequence"/>
</dbReference>
<dbReference type="InterPro" id="IPR031345">
    <property type="entry name" value="T9SS_Plug_N"/>
</dbReference>
<dbReference type="InterPro" id="IPR013783">
    <property type="entry name" value="Ig-like_fold"/>
</dbReference>
<dbReference type="SUPFAM" id="SSF81296">
    <property type="entry name" value="E set domains"/>
    <property type="match status" value="1"/>
</dbReference>
<name>A0ABS9KF10_9BACT</name>
<evidence type="ECO:0000313" key="3">
    <source>
        <dbReference type="Proteomes" id="UP001165366"/>
    </source>
</evidence>
<comment type="caution">
    <text evidence="2">The sequence shown here is derived from an EMBL/GenBank/DDBJ whole genome shotgun (WGS) entry which is preliminary data.</text>
</comment>
<keyword evidence="3" id="KW-1185">Reference proteome</keyword>
<dbReference type="InterPro" id="IPR014756">
    <property type="entry name" value="Ig_E-set"/>
</dbReference>
<evidence type="ECO:0000259" key="1">
    <source>
        <dbReference type="Pfam" id="PF17116"/>
    </source>
</evidence>
<dbReference type="Pfam" id="PF17116">
    <property type="entry name" value="T9SS_plug_1st"/>
    <property type="match status" value="1"/>
</dbReference>
<organism evidence="2 3">
    <name type="scientific">Rhodohalobacter sulfatireducens</name>
    <dbReference type="NCBI Taxonomy" id="2911366"/>
    <lineage>
        <taxon>Bacteria</taxon>
        <taxon>Pseudomonadati</taxon>
        <taxon>Balneolota</taxon>
        <taxon>Balneolia</taxon>
        <taxon>Balneolales</taxon>
        <taxon>Balneolaceae</taxon>
        <taxon>Rhodohalobacter</taxon>
    </lineage>
</organism>
<feature type="domain" description="Type 9 secretion system plug protein N-terminal" evidence="1">
    <location>
        <begin position="64"/>
        <end position="188"/>
    </location>
</feature>
<dbReference type="PROSITE" id="PS51257">
    <property type="entry name" value="PROKAR_LIPOPROTEIN"/>
    <property type="match status" value="1"/>
</dbReference>
<reference evidence="2" key="1">
    <citation type="submission" date="2022-01" db="EMBL/GenBank/DDBJ databases">
        <authorList>
            <person name="Wang Y."/>
        </authorList>
    </citation>
    <scope>NUCLEOTIDE SEQUENCE</scope>
    <source>
        <strain evidence="2">WB101</strain>
    </source>
</reference>
<protein>
    <submittedName>
        <fullName evidence="2">DUF5103 domain-containing protein</fullName>
    </submittedName>
</protein>
<proteinExistence type="predicted"/>
<evidence type="ECO:0000313" key="2">
    <source>
        <dbReference type="EMBL" id="MCG2589444.1"/>
    </source>
</evidence>
<accession>A0ABS9KF10</accession>
<sequence length="443" mass="51397">MFNVFKIPRIYYSEKFFTILGLIFLVSFTGCGSFAGSSQNGQTQPAEPENLFNIHAQIVADESIRTIQFHRLGNPASAPILNLESNDQLLLRFEHLTFDSKQFRVSLTHHNPDWSRSSLPPERYVNGFFNLTLNSGKVSQNNRPSYRQYSFTFPTEQFQITKSGNYLVKIEDADTGFLVMTLPFFVYENEGSITSSVVQLSVPRQNLRRLHRPVSQFNLPDFVDQPQFDLEFYFAQNRFWGRTKQADELDFSAPDHVQFELSSDEAFIGDYEFRTLTLDELSQSDNNVFEAFPNEIPPRLILRDDAEGFGASGFINLDRLGPFGDPDMNLRAGYGNVVFRFEPESKPDSTESLHLLGDFNNWAVSSNNKLQYDDDTRRWEANQIIKEGEYKYKYVLVDGNEINDLHFDEQFTSNRQQYHAFVYMRDPNNFYYRLLQVQSFLSD</sequence>
<dbReference type="Gene3D" id="2.60.40.10">
    <property type="entry name" value="Immunoglobulins"/>
    <property type="match status" value="1"/>
</dbReference>
<dbReference type="EMBL" id="JAKLWS010000016">
    <property type="protein sequence ID" value="MCG2589444.1"/>
    <property type="molecule type" value="Genomic_DNA"/>
</dbReference>
<reference evidence="2" key="2">
    <citation type="submission" date="2024-05" db="EMBL/GenBank/DDBJ databases">
        <title>Rhodohalobacter halophilus gen. nov., sp. nov., a moderately halophilic member of the family Balneolaceae.</title>
        <authorList>
            <person name="Xia J."/>
        </authorList>
    </citation>
    <scope>NUCLEOTIDE SEQUENCE</scope>
    <source>
        <strain evidence="2">WB101</strain>
    </source>
</reference>